<evidence type="ECO:0000256" key="3">
    <source>
        <dbReference type="SAM" id="MobiDB-lite"/>
    </source>
</evidence>
<evidence type="ECO:0000259" key="4">
    <source>
        <dbReference type="PROSITE" id="PS51459"/>
    </source>
</evidence>
<evidence type="ECO:0000256" key="1">
    <source>
        <dbReference type="PIRSR" id="PIRSR640198-1"/>
    </source>
</evidence>
<dbReference type="AlphaFoldDB" id="E7S109"/>
<dbReference type="GO" id="GO:0005524">
    <property type="term" value="F:ATP binding"/>
    <property type="evidence" value="ECO:0007669"/>
    <property type="project" value="UniProtKB-KW"/>
</dbReference>
<dbReference type="STRING" id="887898.HMPREF0551_2561"/>
<dbReference type="SUPFAM" id="SSF46785">
    <property type="entry name" value="Winged helix' DNA-binding domain"/>
    <property type="match status" value="1"/>
</dbReference>
<organism evidence="5 6">
    <name type="scientific">Lautropia mirabilis ATCC 51599</name>
    <dbReference type="NCBI Taxonomy" id="887898"/>
    <lineage>
        <taxon>Bacteria</taxon>
        <taxon>Pseudomonadati</taxon>
        <taxon>Pseudomonadota</taxon>
        <taxon>Betaproteobacteria</taxon>
        <taxon>Burkholderiales</taxon>
        <taxon>Burkholderiaceae</taxon>
        <taxon>Lautropia</taxon>
    </lineage>
</organism>
<dbReference type="InterPro" id="IPR036390">
    <property type="entry name" value="WH_DNA-bd_sf"/>
</dbReference>
<feature type="binding site" evidence="2">
    <location>
        <begin position="200"/>
        <end position="207"/>
    </location>
    <ligand>
        <name>ATP</name>
        <dbReference type="ChEBI" id="CHEBI:30616"/>
    </ligand>
</feature>
<dbReference type="HOGENOM" id="CLU_046381_0_0_4"/>
<gene>
    <name evidence="5" type="ORF">HMPREF0551_2561</name>
</gene>
<dbReference type="SUPFAM" id="SSF140931">
    <property type="entry name" value="Fic-like"/>
    <property type="match status" value="1"/>
</dbReference>
<feature type="region of interest" description="Disordered" evidence="3">
    <location>
        <begin position="335"/>
        <end position="355"/>
    </location>
</feature>
<sequence>MRSLTADYLDRLRFTHSQLATLRALGEFQGKQQLYRVQLPEVLKGLQKAATIESTESSNRLEGVIISTQRLHALMLKDATPRSRSEQEIAGYRDALNLIHESGKEMPFSEGTIRQLHGIMYRYMPQPGGQWKATNNDIIERQPDGRSRVRFAPVSAHLTPMAMADLIAHYRSALDQHLADPLVLVPLAILDFLCIHPFPDGNGRMARLLTLQLLYHFDYAVGRFISLERLFEESKETYYETLEASSQGWHDGQHDSMPWLNYFWGVLLRAYREFETRVGTLEHGHGAKGERVRAEVLRRQHPFAISDIEEACPGVSRDMVRHVLRTMKDEGLITPEGKGRAARWRHSADGSSSSS</sequence>
<feature type="binding site" evidence="2">
    <location>
        <begin position="238"/>
        <end position="239"/>
    </location>
    <ligand>
        <name>ATP</name>
        <dbReference type="ChEBI" id="CHEBI:30616"/>
    </ligand>
</feature>
<dbReference type="EMBL" id="AEQP01000024">
    <property type="protein sequence ID" value="EFV93665.1"/>
    <property type="molecule type" value="Genomic_DNA"/>
</dbReference>
<dbReference type="Gene3D" id="1.10.3290.10">
    <property type="entry name" value="Fido-like domain"/>
    <property type="match status" value="1"/>
</dbReference>
<accession>E7S109</accession>
<dbReference type="RefSeq" id="WP_005675031.1">
    <property type="nucleotide sequence ID" value="NZ_CP146288.1"/>
</dbReference>
<dbReference type="InterPro" id="IPR040198">
    <property type="entry name" value="Fido_containing"/>
</dbReference>
<dbReference type="PANTHER" id="PTHR13504">
    <property type="entry name" value="FIDO DOMAIN-CONTAINING PROTEIN DDB_G0283145"/>
    <property type="match status" value="1"/>
</dbReference>
<keyword evidence="6" id="KW-1185">Reference proteome</keyword>
<dbReference type="eggNOG" id="COG3177">
    <property type="taxonomic scope" value="Bacteria"/>
</dbReference>
<evidence type="ECO:0000256" key="2">
    <source>
        <dbReference type="PIRSR" id="PIRSR640198-2"/>
    </source>
</evidence>
<dbReference type="Gene3D" id="1.10.10.10">
    <property type="entry name" value="Winged helix-like DNA-binding domain superfamily/Winged helix DNA-binding domain"/>
    <property type="match status" value="1"/>
</dbReference>
<evidence type="ECO:0000313" key="5">
    <source>
        <dbReference type="EMBL" id="EFV93665.1"/>
    </source>
</evidence>
<name>E7S109_9BURK</name>
<feature type="domain" description="Fido" evidence="4">
    <location>
        <begin position="108"/>
        <end position="265"/>
    </location>
</feature>
<evidence type="ECO:0000313" key="6">
    <source>
        <dbReference type="Proteomes" id="UP000011021"/>
    </source>
</evidence>
<protein>
    <submittedName>
        <fullName evidence="5">Fic family protein</fullName>
    </submittedName>
</protein>
<dbReference type="Pfam" id="PF02661">
    <property type="entry name" value="Fic"/>
    <property type="match status" value="1"/>
</dbReference>
<feature type="active site" evidence="1">
    <location>
        <position position="196"/>
    </location>
</feature>
<proteinExistence type="predicted"/>
<dbReference type="InterPro" id="IPR003812">
    <property type="entry name" value="Fido"/>
</dbReference>
<dbReference type="InterPro" id="IPR036597">
    <property type="entry name" value="Fido-like_dom_sf"/>
</dbReference>
<comment type="caution">
    <text evidence="5">The sequence shown here is derived from an EMBL/GenBank/DDBJ whole genome shotgun (WGS) entry which is preliminary data.</text>
</comment>
<dbReference type="PANTHER" id="PTHR13504:SF38">
    <property type="entry name" value="FIDO DOMAIN-CONTAINING PROTEIN"/>
    <property type="match status" value="1"/>
</dbReference>
<keyword evidence="2" id="KW-0547">Nucleotide-binding</keyword>
<dbReference type="PROSITE" id="PS51459">
    <property type="entry name" value="FIDO"/>
    <property type="match status" value="1"/>
</dbReference>
<reference evidence="5 6" key="1">
    <citation type="submission" date="2010-12" db="EMBL/GenBank/DDBJ databases">
        <authorList>
            <person name="Muzny D."/>
            <person name="Qin X."/>
            <person name="Deng J."/>
            <person name="Jiang H."/>
            <person name="Liu Y."/>
            <person name="Qu J."/>
            <person name="Song X.-Z."/>
            <person name="Zhang L."/>
            <person name="Thornton R."/>
            <person name="Coyle M."/>
            <person name="Francisco L."/>
            <person name="Jackson L."/>
            <person name="Javaid M."/>
            <person name="Korchina V."/>
            <person name="Kovar C."/>
            <person name="Mata R."/>
            <person name="Mathew T."/>
            <person name="Ngo R."/>
            <person name="Nguyen L."/>
            <person name="Nguyen N."/>
            <person name="Okwuonu G."/>
            <person name="Ongeri F."/>
            <person name="Pham C."/>
            <person name="Simmons D."/>
            <person name="Wilczek-Boney K."/>
            <person name="Hale W."/>
            <person name="Jakkamsetti A."/>
            <person name="Pham P."/>
            <person name="Ruth R."/>
            <person name="San Lucas F."/>
            <person name="Warren J."/>
            <person name="Zhang J."/>
            <person name="Zhao Z."/>
            <person name="Zhou C."/>
            <person name="Zhu D."/>
            <person name="Lee S."/>
            <person name="Bess C."/>
            <person name="Blankenburg K."/>
            <person name="Forbes L."/>
            <person name="Fu Q."/>
            <person name="Gubbala S."/>
            <person name="Hirani K."/>
            <person name="Jayaseelan J.C."/>
            <person name="Lara F."/>
            <person name="Munidasa M."/>
            <person name="Palculict T."/>
            <person name="Patil S."/>
            <person name="Pu L.-L."/>
            <person name="Saada N."/>
            <person name="Tang L."/>
            <person name="Weissenberger G."/>
            <person name="Zhu Y."/>
            <person name="Hemphill L."/>
            <person name="Shang Y."/>
            <person name="Youmans B."/>
            <person name="Ayvaz T."/>
            <person name="Ross M."/>
            <person name="Santibanez J."/>
            <person name="Aqrawi P."/>
            <person name="Gross S."/>
            <person name="Joshi V."/>
            <person name="Fowler G."/>
            <person name="Nazareth L."/>
            <person name="Reid J."/>
            <person name="Worley K."/>
            <person name="Petrosino J."/>
            <person name="Highlander S."/>
            <person name="Gibbs R."/>
        </authorList>
    </citation>
    <scope>NUCLEOTIDE SEQUENCE [LARGE SCALE GENOMIC DNA]</scope>
    <source>
        <strain evidence="5 6">ATCC 51599</strain>
    </source>
</reference>
<keyword evidence="2" id="KW-0067">ATP-binding</keyword>
<dbReference type="Proteomes" id="UP000011021">
    <property type="component" value="Unassembled WGS sequence"/>
</dbReference>
<dbReference type="InterPro" id="IPR036388">
    <property type="entry name" value="WH-like_DNA-bd_sf"/>
</dbReference>